<dbReference type="EMBL" id="CZDF01000191">
    <property type="protein sequence ID" value="CUR36190.1"/>
    <property type="molecule type" value="Genomic_DNA"/>
</dbReference>
<dbReference type="AlphaFoldDB" id="A0A1J1LV97"/>
<evidence type="ECO:0000313" key="1">
    <source>
        <dbReference type="EMBL" id="CUR36190.1"/>
    </source>
</evidence>
<evidence type="ECO:0000313" key="2">
    <source>
        <dbReference type="Proteomes" id="UP000184315"/>
    </source>
</evidence>
<sequence length="76" mass="8577">MQCVSYGGLIPPYRAMLEAFKFGLAICLGYLINLSLNQIQVSAYQTNLESQNKTLKADYSQCQSRVNQVKGIVEKW</sequence>
<keyword evidence="2" id="KW-1185">Reference proteome</keyword>
<dbReference type="RefSeq" id="WP_072722809.1">
    <property type="nucleotide sequence ID" value="NZ_LN889821.1"/>
</dbReference>
<proteinExistence type="predicted"/>
<dbReference type="Proteomes" id="UP000184315">
    <property type="component" value="Unassembled WGS sequence"/>
</dbReference>
<organism evidence="1 2">
    <name type="scientific">Planktothrix tepida PCC 9214</name>
    <dbReference type="NCBI Taxonomy" id="671072"/>
    <lineage>
        <taxon>Bacteria</taxon>
        <taxon>Bacillati</taxon>
        <taxon>Cyanobacteriota</taxon>
        <taxon>Cyanophyceae</taxon>
        <taxon>Oscillatoriophycideae</taxon>
        <taxon>Oscillatoriales</taxon>
        <taxon>Microcoleaceae</taxon>
        <taxon>Planktothrix</taxon>
    </lineage>
</organism>
<dbReference type="STRING" id="671072.PL9214830002"/>
<protein>
    <submittedName>
        <fullName evidence="1">Uncharacterized protein</fullName>
    </submittedName>
</protein>
<gene>
    <name evidence="1" type="ORF">PL9214830002</name>
</gene>
<name>A0A1J1LV97_9CYAN</name>
<reference evidence="2" key="1">
    <citation type="submission" date="2015-10" db="EMBL/GenBank/DDBJ databases">
        <authorList>
            <person name="Regsiter A."/>
            <person name="william w."/>
        </authorList>
    </citation>
    <scope>NUCLEOTIDE SEQUENCE [LARGE SCALE GENOMIC DNA]</scope>
</reference>
<accession>A0A1J1LV97</accession>